<accession>A0ABV6JAQ2</accession>
<dbReference type="Proteomes" id="UP001589818">
    <property type="component" value="Unassembled WGS sequence"/>
</dbReference>
<dbReference type="RefSeq" id="WP_204819041.1">
    <property type="nucleotide sequence ID" value="NZ_JANHOF010000018.1"/>
</dbReference>
<keyword evidence="1" id="KW-0732">Signal</keyword>
<sequence>MRRKWVPLYAALLLIHMVAGNHSSSAAGTSSTETGGAGTALTAQVQQWVNSLSAQPEFQAWKTARSTIVPIGPGQHGWLVTFRANQQPVGYMIVNALEEGGFALGEYGAGSHPIFDPNTLYQAMVRQELISSYSDIIKKPLKLERMYVHPLLAVWKWSAPSGETHYLDAWTGDVLPINDKQWQSGMKQITSESPAIDTPLRLSVSHMNRSFDPYERMPWLTQTPLSGNQVKQLSSLLDRKAQIRFTAELFDKNVLFVWPAIGYHQWNDETLFVAFEQLGTRYLPMNALSADGSFYK</sequence>
<evidence type="ECO:0000256" key="1">
    <source>
        <dbReference type="SAM" id="SignalP"/>
    </source>
</evidence>
<proteinExistence type="predicted"/>
<feature type="signal peptide" evidence="1">
    <location>
        <begin position="1"/>
        <end position="26"/>
    </location>
</feature>
<feature type="chain" id="PRO_5045455211" evidence="1">
    <location>
        <begin position="27"/>
        <end position="296"/>
    </location>
</feature>
<name>A0ABV6JAQ2_9BACL</name>
<keyword evidence="3" id="KW-1185">Reference proteome</keyword>
<organism evidence="2 3">
    <name type="scientific">Paenibacillus mendelii</name>
    <dbReference type="NCBI Taxonomy" id="206163"/>
    <lineage>
        <taxon>Bacteria</taxon>
        <taxon>Bacillati</taxon>
        <taxon>Bacillota</taxon>
        <taxon>Bacilli</taxon>
        <taxon>Bacillales</taxon>
        <taxon>Paenibacillaceae</taxon>
        <taxon>Paenibacillus</taxon>
    </lineage>
</organism>
<protein>
    <submittedName>
        <fullName evidence="2">Uncharacterized protein</fullName>
    </submittedName>
</protein>
<reference evidence="2 3" key="1">
    <citation type="submission" date="2024-09" db="EMBL/GenBank/DDBJ databases">
        <authorList>
            <person name="Sun Q."/>
            <person name="Mori K."/>
        </authorList>
    </citation>
    <scope>NUCLEOTIDE SEQUENCE [LARGE SCALE GENOMIC DNA]</scope>
    <source>
        <strain evidence="2 3">CCM 4839</strain>
    </source>
</reference>
<dbReference type="EMBL" id="JBHLVF010000028">
    <property type="protein sequence ID" value="MFC0392959.1"/>
    <property type="molecule type" value="Genomic_DNA"/>
</dbReference>
<gene>
    <name evidence="2" type="ORF">ACFFJ8_16455</name>
</gene>
<evidence type="ECO:0000313" key="2">
    <source>
        <dbReference type="EMBL" id="MFC0392959.1"/>
    </source>
</evidence>
<evidence type="ECO:0000313" key="3">
    <source>
        <dbReference type="Proteomes" id="UP001589818"/>
    </source>
</evidence>
<comment type="caution">
    <text evidence="2">The sequence shown here is derived from an EMBL/GenBank/DDBJ whole genome shotgun (WGS) entry which is preliminary data.</text>
</comment>